<dbReference type="GO" id="GO:0004674">
    <property type="term" value="F:protein serine/threonine kinase activity"/>
    <property type="evidence" value="ECO:0007669"/>
    <property type="project" value="TreeGrafter"/>
</dbReference>
<dbReference type="EMBL" id="KZ857395">
    <property type="protein sequence ID" value="RDX51383.1"/>
    <property type="molecule type" value="Genomic_DNA"/>
</dbReference>
<feature type="domain" description="Protein kinase" evidence="3">
    <location>
        <begin position="39"/>
        <end position="371"/>
    </location>
</feature>
<keyword evidence="5" id="KW-1185">Reference proteome</keyword>
<dbReference type="PANTHER" id="PTHR24346">
    <property type="entry name" value="MAP/MICROTUBULE AFFINITY-REGULATING KINASE"/>
    <property type="match status" value="1"/>
</dbReference>
<protein>
    <recommendedName>
        <fullName evidence="3">Protein kinase domain-containing protein</fullName>
    </recommendedName>
</protein>
<accession>A0A371DFU3</accession>
<evidence type="ECO:0000313" key="4">
    <source>
        <dbReference type="EMBL" id="RDX51383.1"/>
    </source>
</evidence>
<dbReference type="AlphaFoldDB" id="A0A371DFU3"/>
<dbReference type="GO" id="GO:0035556">
    <property type="term" value="P:intracellular signal transduction"/>
    <property type="evidence" value="ECO:0007669"/>
    <property type="project" value="TreeGrafter"/>
</dbReference>
<dbReference type="SUPFAM" id="SSF56112">
    <property type="entry name" value="Protein kinase-like (PK-like)"/>
    <property type="match status" value="1"/>
</dbReference>
<dbReference type="Gene3D" id="1.10.510.10">
    <property type="entry name" value="Transferase(Phosphotransferase) domain 1"/>
    <property type="match status" value="1"/>
</dbReference>
<name>A0A371DFU3_9APHY</name>
<sequence>MNDSSNPLPHYVFASPEIAERNEKKTKEGLYSLAEAEIFWRDRYTFLHNNGYILRPRYHPDWKPSWLGTNRKPIFCEDSIMLSEPHIIDATRTRPAGARVAIKRAERSSREIEIAKYLSTSRPIENHAVELIALLQDPFDPRLCLMIMPYLRPFNDPEFITTGEVVDFVAQTLEGLVYLHNQGVAHRDIGAANLMMDGRPLYPHDHHPMRLNHSSDGVFELTPLSRTEHPVRYYFIDFGLSSLFRQGEPPIVLGRAGRDKEVPELSSEVPYNAYKVDVFALGNLYYKEFLLKYHGLSFLQSLIDSMKRRIPDQRPTAEAARTQFYSIYATLDSPLLRWRLRPRTESAPERVVYDTVAVAKEGIYHLKRLMS</sequence>
<reference evidence="4 5" key="1">
    <citation type="journal article" date="2018" name="Biotechnol. Biofuels">
        <title>Integrative visual omics of the white-rot fungus Polyporus brumalis exposes the biotechnological potential of its oxidative enzymes for delignifying raw plant biomass.</title>
        <authorList>
            <person name="Miyauchi S."/>
            <person name="Rancon A."/>
            <person name="Drula E."/>
            <person name="Hage H."/>
            <person name="Chaduli D."/>
            <person name="Favel A."/>
            <person name="Grisel S."/>
            <person name="Henrissat B."/>
            <person name="Herpoel-Gimbert I."/>
            <person name="Ruiz-Duenas F.J."/>
            <person name="Chevret D."/>
            <person name="Hainaut M."/>
            <person name="Lin J."/>
            <person name="Wang M."/>
            <person name="Pangilinan J."/>
            <person name="Lipzen A."/>
            <person name="Lesage-Meessen L."/>
            <person name="Navarro D."/>
            <person name="Riley R."/>
            <person name="Grigoriev I.V."/>
            <person name="Zhou S."/>
            <person name="Raouche S."/>
            <person name="Rosso M.N."/>
        </authorList>
    </citation>
    <scope>NUCLEOTIDE SEQUENCE [LARGE SCALE GENOMIC DNA]</scope>
    <source>
        <strain evidence="4 5">BRFM 1820</strain>
    </source>
</reference>
<dbReference type="SMART" id="SM00220">
    <property type="entry name" value="S_TKc"/>
    <property type="match status" value="1"/>
</dbReference>
<evidence type="ECO:0000313" key="5">
    <source>
        <dbReference type="Proteomes" id="UP000256964"/>
    </source>
</evidence>
<dbReference type="PROSITE" id="PS50011">
    <property type="entry name" value="PROTEIN_KINASE_DOM"/>
    <property type="match status" value="1"/>
</dbReference>
<dbReference type="Proteomes" id="UP000256964">
    <property type="component" value="Unassembled WGS sequence"/>
</dbReference>
<dbReference type="InterPro" id="IPR000719">
    <property type="entry name" value="Prot_kinase_dom"/>
</dbReference>
<dbReference type="GO" id="GO:0005524">
    <property type="term" value="F:ATP binding"/>
    <property type="evidence" value="ECO:0007669"/>
    <property type="project" value="UniProtKB-KW"/>
</dbReference>
<keyword evidence="1" id="KW-0547">Nucleotide-binding</keyword>
<keyword evidence="2" id="KW-0067">ATP-binding</keyword>
<dbReference type="GO" id="GO:0005737">
    <property type="term" value="C:cytoplasm"/>
    <property type="evidence" value="ECO:0007669"/>
    <property type="project" value="TreeGrafter"/>
</dbReference>
<proteinExistence type="predicted"/>
<evidence type="ECO:0000259" key="3">
    <source>
        <dbReference type="PROSITE" id="PS50011"/>
    </source>
</evidence>
<dbReference type="PANTHER" id="PTHR24346:SF30">
    <property type="entry name" value="MATERNAL EMBRYONIC LEUCINE ZIPPER KINASE"/>
    <property type="match status" value="1"/>
</dbReference>
<evidence type="ECO:0000256" key="2">
    <source>
        <dbReference type="ARBA" id="ARBA00022840"/>
    </source>
</evidence>
<dbReference type="InterPro" id="IPR011009">
    <property type="entry name" value="Kinase-like_dom_sf"/>
</dbReference>
<organism evidence="4 5">
    <name type="scientific">Lentinus brumalis</name>
    <dbReference type="NCBI Taxonomy" id="2498619"/>
    <lineage>
        <taxon>Eukaryota</taxon>
        <taxon>Fungi</taxon>
        <taxon>Dikarya</taxon>
        <taxon>Basidiomycota</taxon>
        <taxon>Agaricomycotina</taxon>
        <taxon>Agaricomycetes</taxon>
        <taxon>Polyporales</taxon>
        <taxon>Polyporaceae</taxon>
        <taxon>Lentinus</taxon>
    </lineage>
</organism>
<gene>
    <name evidence="4" type="ORF">OH76DRAFT_1435911</name>
</gene>
<dbReference type="OrthoDB" id="5987198at2759"/>
<dbReference type="Pfam" id="PF00069">
    <property type="entry name" value="Pkinase"/>
    <property type="match status" value="1"/>
</dbReference>
<evidence type="ECO:0000256" key="1">
    <source>
        <dbReference type="ARBA" id="ARBA00022741"/>
    </source>
</evidence>